<sequence>MIKILVIILLLINTLFIFGDTINGTLQVKGYKNYYVNYKIANNSHSFGDPSNFYILLHKAYDGKLMNNYYVMGKISAIRGDKHSWNRKVLIEVNTATAYNTNRGFVKSRFEDWKLVTVRYKGDKYIALRANIRSTLYAIEFTGWAYVSDGELLKPVLGGNATWPNGKKISVKPGEQITEEKEFFTETENIYGNEIIKGSASINGNVLIGKANDTGQKLQVEGSVSINGTLHTSELVVIQNVWADYVFENNYKLRPLEEVAKFVKVNKHLPDVPSEKEVKSKGVSVGDMQAKLLQKVEELTLYMIEQDKKINLLNEKNEILEKKLEKLEVKK</sequence>
<evidence type="ECO:0000256" key="1">
    <source>
        <dbReference type="SAM" id="Coils"/>
    </source>
</evidence>
<dbReference type="EMBL" id="AP027060">
    <property type="protein sequence ID" value="BDU51691.1"/>
    <property type="molecule type" value="Genomic_DNA"/>
</dbReference>
<dbReference type="KEGG" id="haby:HLVA_22600"/>
<evidence type="ECO:0000313" key="3">
    <source>
        <dbReference type="Proteomes" id="UP001321582"/>
    </source>
</evidence>
<keyword evidence="2" id="KW-0614">Plasmid</keyword>
<keyword evidence="3" id="KW-1185">Reference proteome</keyword>
<gene>
    <name evidence="2" type="ORF">HLVA_22600</name>
</gene>
<evidence type="ECO:0000313" key="2">
    <source>
        <dbReference type="EMBL" id="BDU51691.1"/>
    </source>
</evidence>
<organism evidence="2 3">
    <name type="scientific">Haliovirga abyssi</name>
    <dbReference type="NCBI Taxonomy" id="2996794"/>
    <lineage>
        <taxon>Bacteria</taxon>
        <taxon>Fusobacteriati</taxon>
        <taxon>Fusobacteriota</taxon>
        <taxon>Fusobacteriia</taxon>
        <taxon>Fusobacteriales</taxon>
        <taxon>Haliovirgaceae</taxon>
        <taxon>Haliovirga</taxon>
    </lineage>
</organism>
<geneLocation type="plasmid" evidence="2 3">
    <name>pHIC</name>
</geneLocation>
<feature type="coiled-coil region" evidence="1">
    <location>
        <begin position="303"/>
        <end position="330"/>
    </location>
</feature>
<keyword evidence="1" id="KW-0175">Coiled coil</keyword>
<dbReference type="AlphaFoldDB" id="A0AAU9DYT8"/>
<protein>
    <submittedName>
        <fullName evidence="2">Uncharacterized protein</fullName>
    </submittedName>
</protein>
<reference evidence="2 3" key="1">
    <citation type="submission" date="2022-11" db="EMBL/GenBank/DDBJ databases">
        <title>Haliovirga abyssi gen. nov., sp. nov., a mesophilic fermentative bacterium isolated from the Iheya North hydrothermal field and the proposal of Haliovirgaceae fam. nov.</title>
        <authorList>
            <person name="Miyazaki U."/>
            <person name="Tame A."/>
            <person name="Miyazaki J."/>
            <person name="Takai K."/>
            <person name="Sawayama S."/>
            <person name="Kitajima M."/>
            <person name="Okamoto A."/>
            <person name="Nakagawa S."/>
        </authorList>
    </citation>
    <scope>NUCLEOTIDE SEQUENCE [LARGE SCALE GENOMIC DNA]</scope>
    <source>
        <strain evidence="2 3">IC12</strain>
        <plasmid evidence="2 3">pHIC</plasmid>
    </source>
</reference>
<dbReference type="Proteomes" id="UP001321582">
    <property type="component" value="Plasmid pHIC"/>
</dbReference>
<dbReference type="RefSeq" id="WP_307905555.1">
    <property type="nucleotide sequence ID" value="NZ_AP027060.1"/>
</dbReference>
<proteinExistence type="predicted"/>
<name>A0AAU9DYT8_9FUSO</name>
<accession>A0AAU9DYT8</accession>